<accession>A0A1A6DVQ6</accession>
<dbReference type="InterPro" id="IPR029401">
    <property type="entry name" value="Nudix_N"/>
</dbReference>
<dbReference type="SUPFAM" id="SSF55811">
    <property type="entry name" value="Nudix"/>
    <property type="match status" value="1"/>
</dbReference>
<evidence type="ECO:0000313" key="8">
    <source>
        <dbReference type="Proteomes" id="UP000091969"/>
    </source>
</evidence>
<comment type="caution">
    <text evidence="6">The sequence shown here is derived from an EMBL/GenBank/DDBJ whole genome shotgun (WGS) entry which is preliminary data.</text>
</comment>
<dbReference type="Proteomes" id="UP000091969">
    <property type="component" value="Unassembled WGS sequence"/>
</dbReference>
<sequence length="184" mass="20890">MFRSPIRFCCACAAAVEHRIPDDGDTRVRAVCPACGTIHYENPLNVVGTVPYWGQDGAQVLLCRRAIEPRRGKWTLPAGFMELGETTEQGALRETVEEAGAQIALEGLFTLLNVARVGQVHIYYRARLLSDRFDPGHETLEARLFHEHEVPWEELAFRTVHETLRRYFDDRRQGRFGVHTGDIA</sequence>
<evidence type="ECO:0000256" key="1">
    <source>
        <dbReference type="ARBA" id="ARBA00001946"/>
    </source>
</evidence>
<dbReference type="Pfam" id="PF00293">
    <property type="entry name" value="NUDIX"/>
    <property type="match status" value="1"/>
</dbReference>
<reference evidence="6 8" key="1">
    <citation type="submission" date="2016-06" db="EMBL/GenBank/DDBJ databases">
        <title>Genome sequence of Tepidimonas fonticaldi PL17.</title>
        <authorList>
            <person name="Pinnaka A.K."/>
        </authorList>
    </citation>
    <scope>NUCLEOTIDE SEQUENCE [LARGE SCALE GENOMIC DNA]</scope>
    <source>
        <strain evidence="6 8">PL17</strain>
    </source>
</reference>
<comment type="cofactor">
    <cofactor evidence="1">
        <name>Mg(2+)</name>
        <dbReference type="ChEBI" id="CHEBI:18420"/>
    </cofactor>
</comment>
<dbReference type="InterPro" id="IPR020476">
    <property type="entry name" value="Nudix_hydrolase"/>
</dbReference>
<dbReference type="CDD" id="cd04511">
    <property type="entry name" value="NUDIX_Hydrolase"/>
    <property type="match status" value="1"/>
</dbReference>
<reference evidence="7 9" key="2">
    <citation type="submission" date="2019-07" db="EMBL/GenBank/DDBJ databases">
        <title>Tepidimonas fonticaldi AT-A2 draft genome.</title>
        <authorList>
            <person name="Da Costa M.S."/>
            <person name="Froufe H.J.C."/>
            <person name="Egas C."/>
            <person name="Albuquerque L."/>
        </authorList>
    </citation>
    <scope>NUCLEOTIDE SEQUENCE [LARGE SCALE GENOMIC DNA]</scope>
    <source>
        <strain evidence="7 9">AT-A2</strain>
    </source>
</reference>
<dbReference type="Gene3D" id="3.90.79.10">
    <property type="entry name" value="Nucleoside Triphosphate Pyrophosphohydrolase"/>
    <property type="match status" value="1"/>
</dbReference>
<dbReference type="Pfam" id="PF14803">
    <property type="entry name" value="Zn_ribbon_Nudix"/>
    <property type="match status" value="1"/>
</dbReference>
<dbReference type="Gene3D" id="2.20.70.10">
    <property type="match status" value="1"/>
</dbReference>
<dbReference type="EMBL" id="LZDH01000056">
    <property type="protein sequence ID" value="OBS30875.1"/>
    <property type="molecule type" value="Genomic_DNA"/>
</dbReference>
<dbReference type="EMBL" id="VJOO01000001">
    <property type="protein sequence ID" value="TSE38315.1"/>
    <property type="molecule type" value="Genomic_DNA"/>
</dbReference>
<feature type="domain" description="Nudix hydrolase" evidence="5">
    <location>
        <begin position="39"/>
        <end position="168"/>
    </location>
</feature>
<evidence type="ECO:0000313" key="7">
    <source>
        <dbReference type="EMBL" id="TSE38315.1"/>
    </source>
</evidence>
<dbReference type="GO" id="GO:0016787">
    <property type="term" value="F:hydrolase activity"/>
    <property type="evidence" value="ECO:0007669"/>
    <property type="project" value="UniProtKB-KW"/>
</dbReference>
<name>A0A1A6DVQ6_9BURK</name>
<gene>
    <name evidence="7" type="primary">nudC</name>
    <name evidence="6" type="ORF">A9O67_07965</name>
    <name evidence="7" type="ORF">Tfont_00143</name>
</gene>
<dbReference type="InterPro" id="IPR015797">
    <property type="entry name" value="NUDIX_hydrolase-like_dom_sf"/>
</dbReference>
<dbReference type="STRING" id="1101373.A9O67_07965"/>
<evidence type="ECO:0000256" key="2">
    <source>
        <dbReference type="ARBA" id="ARBA00022801"/>
    </source>
</evidence>
<dbReference type="Proteomes" id="UP000316388">
    <property type="component" value="Unassembled WGS sequence"/>
</dbReference>
<comment type="similarity">
    <text evidence="4">Belongs to the Nudix hydrolase family.</text>
</comment>
<proteinExistence type="inferred from homology"/>
<keyword evidence="2 4" id="KW-0378">Hydrolase</keyword>
<dbReference type="RefSeq" id="WP_068609727.1">
    <property type="nucleotide sequence ID" value="NZ_LZDH01000056.1"/>
</dbReference>
<evidence type="ECO:0000259" key="5">
    <source>
        <dbReference type="PROSITE" id="PS51462"/>
    </source>
</evidence>
<dbReference type="PRINTS" id="PR00502">
    <property type="entry name" value="NUDIXFAMILY"/>
</dbReference>
<protein>
    <submittedName>
        <fullName evidence="6">ADP-ribose pyrophosphatase</fullName>
    </submittedName>
    <submittedName>
        <fullName evidence="7">NADH pyrophosphatase</fullName>
        <ecNumber evidence="7">3.6.1.22</ecNumber>
    </submittedName>
</protein>
<keyword evidence="3" id="KW-0460">Magnesium</keyword>
<dbReference type="AlphaFoldDB" id="A0A1A6DVQ6"/>
<dbReference type="EC" id="3.6.1.22" evidence="7"/>
<dbReference type="OrthoDB" id="5417595at2"/>
<dbReference type="InterPro" id="IPR020084">
    <property type="entry name" value="NUDIX_hydrolase_CS"/>
</dbReference>
<organism evidence="6 8">
    <name type="scientific">Tepidimonas fonticaldi</name>
    <dbReference type="NCBI Taxonomy" id="1101373"/>
    <lineage>
        <taxon>Bacteria</taxon>
        <taxon>Pseudomonadati</taxon>
        <taxon>Pseudomonadota</taxon>
        <taxon>Betaproteobacteria</taxon>
        <taxon>Burkholderiales</taxon>
        <taxon>Tepidimonas</taxon>
    </lineage>
</organism>
<evidence type="ECO:0000256" key="3">
    <source>
        <dbReference type="ARBA" id="ARBA00022842"/>
    </source>
</evidence>
<dbReference type="PROSITE" id="PS00893">
    <property type="entry name" value="NUDIX_BOX"/>
    <property type="match status" value="1"/>
</dbReference>
<evidence type="ECO:0000313" key="9">
    <source>
        <dbReference type="Proteomes" id="UP000316388"/>
    </source>
</evidence>
<dbReference type="PANTHER" id="PTHR43222:SF2">
    <property type="entry name" value="NUDIX HYDROLASE 23, CHLOROPLASTIC"/>
    <property type="match status" value="1"/>
</dbReference>
<evidence type="ECO:0000256" key="4">
    <source>
        <dbReference type="RuleBase" id="RU003476"/>
    </source>
</evidence>
<keyword evidence="8" id="KW-1185">Reference proteome</keyword>
<dbReference type="InterPro" id="IPR000086">
    <property type="entry name" value="NUDIX_hydrolase_dom"/>
</dbReference>
<dbReference type="PROSITE" id="PS51462">
    <property type="entry name" value="NUDIX"/>
    <property type="match status" value="1"/>
</dbReference>
<dbReference type="PANTHER" id="PTHR43222">
    <property type="entry name" value="NUDIX HYDROLASE 23"/>
    <property type="match status" value="1"/>
</dbReference>
<evidence type="ECO:0000313" key="6">
    <source>
        <dbReference type="EMBL" id="OBS30875.1"/>
    </source>
</evidence>